<protein>
    <submittedName>
        <fullName evidence="1">Uncharacterized protein</fullName>
    </submittedName>
</protein>
<dbReference type="AlphaFoldDB" id="A0A8I3WBE8"/>
<reference evidence="1 2" key="1">
    <citation type="submission" date="2009-03" db="EMBL/GenBank/DDBJ databases">
        <authorList>
            <person name="Warren W."/>
            <person name="Ye L."/>
            <person name="Minx P."/>
            <person name="Worley K."/>
            <person name="Gibbs R."/>
            <person name="Wilson R.K."/>
        </authorList>
    </citation>
    <scope>NUCLEOTIDE SEQUENCE [LARGE SCALE GENOMIC DNA]</scope>
</reference>
<organism evidence="1 2">
    <name type="scientific">Callithrix jacchus</name>
    <name type="common">White-tufted-ear marmoset</name>
    <name type="synonym">Simia Jacchus</name>
    <dbReference type="NCBI Taxonomy" id="9483"/>
    <lineage>
        <taxon>Eukaryota</taxon>
        <taxon>Metazoa</taxon>
        <taxon>Chordata</taxon>
        <taxon>Craniata</taxon>
        <taxon>Vertebrata</taxon>
        <taxon>Euteleostomi</taxon>
        <taxon>Mammalia</taxon>
        <taxon>Eutheria</taxon>
        <taxon>Euarchontoglires</taxon>
        <taxon>Primates</taxon>
        <taxon>Haplorrhini</taxon>
        <taxon>Platyrrhini</taxon>
        <taxon>Cebidae</taxon>
        <taxon>Callitrichinae</taxon>
        <taxon>Callithrix</taxon>
        <taxon>Callithrix</taxon>
    </lineage>
</organism>
<evidence type="ECO:0000313" key="1">
    <source>
        <dbReference type="Ensembl" id="ENSCJAP00000087309.1"/>
    </source>
</evidence>
<dbReference type="PANTHER" id="PTHR46254">
    <property type="entry name" value="PROTEIN GVQW1-RELATED"/>
    <property type="match status" value="1"/>
</dbReference>
<reference evidence="1" key="2">
    <citation type="submission" date="2025-08" db="UniProtKB">
        <authorList>
            <consortium name="Ensembl"/>
        </authorList>
    </citation>
    <scope>IDENTIFICATION</scope>
</reference>
<name>A0A8I3WBE8_CALJA</name>
<evidence type="ECO:0000313" key="2">
    <source>
        <dbReference type="Proteomes" id="UP000008225"/>
    </source>
</evidence>
<accession>A0A8I3WBE8</accession>
<dbReference type="PRINTS" id="PR02045">
    <property type="entry name" value="F138DOMAIN"/>
</dbReference>
<proteinExistence type="predicted"/>
<keyword evidence="2" id="KW-1185">Reference proteome</keyword>
<dbReference type="Ensembl" id="ENSCJAT00000147266.1">
    <property type="protein sequence ID" value="ENSCJAP00000087309.1"/>
    <property type="gene ID" value="ENSCJAG00000086980.1"/>
</dbReference>
<reference evidence="1" key="3">
    <citation type="submission" date="2025-09" db="UniProtKB">
        <authorList>
            <consortium name="Ensembl"/>
        </authorList>
    </citation>
    <scope>IDENTIFICATION</scope>
</reference>
<dbReference type="Proteomes" id="UP000008225">
    <property type="component" value="Chromosome 3"/>
</dbReference>
<dbReference type="GeneTree" id="ENSGT00940000164709"/>
<dbReference type="OMA" id="GMQGACL"/>
<sequence>MECRSVTQAGMQWCDLGSLQPLTPGFKRFSCLSLLSSWDHRHVPPCPANFFFVFLVETEFHHVDQDGLDLLTS</sequence>